<organism evidence="1 2">
    <name type="scientific">Heterodera schachtii</name>
    <name type="common">Sugarbeet cyst nematode worm</name>
    <name type="synonym">Tylenchus schachtii</name>
    <dbReference type="NCBI Taxonomy" id="97005"/>
    <lineage>
        <taxon>Eukaryota</taxon>
        <taxon>Metazoa</taxon>
        <taxon>Ecdysozoa</taxon>
        <taxon>Nematoda</taxon>
        <taxon>Chromadorea</taxon>
        <taxon>Rhabditida</taxon>
        <taxon>Tylenchina</taxon>
        <taxon>Tylenchomorpha</taxon>
        <taxon>Tylenchoidea</taxon>
        <taxon>Heteroderidae</taxon>
        <taxon>Heteroderinae</taxon>
        <taxon>Heterodera</taxon>
    </lineage>
</organism>
<dbReference type="EMBL" id="JBICCN010000458">
    <property type="protein sequence ID" value="KAL3067843.1"/>
    <property type="molecule type" value="Genomic_DNA"/>
</dbReference>
<evidence type="ECO:0000313" key="1">
    <source>
        <dbReference type="EMBL" id="KAL3067843.1"/>
    </source>
</evidence>
<proteinExistence type="predicted"/>
<comment type="caution">
    <text evidence="1">The sequence shown here is derived from an EMBL/GenBank/DDBJ whole genome shotgun (WGS) entry which is preliminary data.</text>
</comment>
<protein>
    <submittedName>
        <fullName evidence="1">Uncharacterized protein</fullName>
    </submittedName>
</protein>
<dbReference type="Proteomes" id="UP001620645">
    <property type="component" value="Unassembled WGS sequence"/>
</dbReference>
<accession>A0ABD2HQD5</accession>
<name>A0ABD2HQD5_HETSC</name>
<gene>
    <name evidence="1" type="ORF">niasHS_016809</name>
</gene>
<reference evidence="1 2" key="1">
    <citation type="submission" date="2024-10" db="EMBL/GenBank/DDBJ databases">
        <authorList>
            <person name="Kim D."/>
        </authorList>
    </citation>
    <scope>NUCLEOTIDE SEQUENCE [LARGE SCALE GENOMIC DNA]</scope>
    <source>
        <strain evidence="1">Taebaek</strain>
    </source>
</reference>
<sequence length="158" mass="17422">MPSPTDGAALSPAQFIRIKERMSSGGAKVIPGGVVAVKRFCPRALCAAIGCWQFAAVCCALLMVQGSIAAGMYIKDTQNNEDVLRRHLHFRQQQQPIFALPLDVFDASPTAVIGVKPFAEHLVFEKRFAPREMGKRERIIMDAMGGNDYLIKRSFGRK</sequence>
<keyword evidence="2" id="KW-1185">Reference proteome</keyword>
<evidence type="ECO:0000313" key="2">
    <source>
        <dbReference type="Proteomes" id="UP001620645"/>
    </source>
</evidence>
<dbReference type="AlphaFoldDB" id="A0ABD2HQD5"/>